<keyword evidence="3" id="KW-1185">Reference proteome</keyword>
<evidence type="ECO:0000313" key="3">
    <source>
        <dbReference type="Proteomes" id="UP000076632"/>
    </source>
</evidence>
<proteinExistence type="predicted"/>
<accession>A0A165JDE5</accession>
<feature type="signal peptide" evidence="1">
    <location>
        <begin position="1"/>
        <end position="26"/>
    </location>
</feature>
<dbReference type="InParanoid" id="A0A165JDE5"/>
<evidence type="ECO:0000313" key="2">
    <source>
        <dbReference type="EMBL" id="KZF26090.1"/>
    </source>
</evidence>
<name>A0A165JDE5_XYLHT</name>
<dbReference type="GeneID" id="28901791"/>
<dbReference type="EMBL" id="KV407454">
    <property type="protein sequence ID" value="KZF26090.1"/>
    <property type="molecule type" value="Genomic_DNA"/>
</dbReference>
<organism evidence="2 3">
    <name type="scientific">Xylona heveae (strain CBS 132557 / TC161)</name>
    <dbReference type="NCBI Taxonomy" id="1328760"/>
    <lineage>
        <taxon>Eukaryota</taxon>
        <taxon>Fungi</taxon>
        <taxon>Dikarya</taxon>
        <taxon>Ascomycota</taxon>
        <taxon>Pezizomycotina</taxon>
        <taxon>Xylonomycetes</taxon>
        <taxon>Xylonales</taxon>
        <taxon>Xylonaceae</taxon>
        <taxon>Xylona</taxon>
    </lineage>
</organism>
<reference evidence="2 3" key="1">
    <citation type="journal article" date="2016" name="Fungal Biol.">
        <title>The genome of Xylona heveae provides a window into fungal endophytism.</title>
        <authorList>
            <person name="Gazis R."/>
            <person name="Kuo A."/>
            <person name="Riley R."/>
            <person name="LaButti K."/>
            <person name="Lipzen A."/>
            <person name="Lin J."/>
            <person name="Amirebrahimi M."/>
            <person name="Hesse C.N."/>
            <person name="Spatafora J.W."/>
            <person name="Henrissat B."/>
            <person name="Hainaut M."/>
            <person name="Grigoriev I.V."/>
            <person name="Hibbett D.S."/>
        </authorList>
    </citation>
    <scope>NUCLEOTIDE SEQUENCE [LARGE SCALE GENOMIC DNA]</scope>
    <source>
        <strain evidence="2 3">TC161</strain>
    </source>
</reference>
<gene>
    <name evidence="2" type="ORF">L228DRAFT_5062</name>
</gene>
<evidence type="ECO:0008006" key="4">
    <source>
        <dbReference type="Google" id="ProtNLM"/>
    </source>
</evidence>
<feature type="chain" id="PRO_5007860035" description="Secreted protein" evidence="1">
    <location>
        <begin position="27"/>
        <end position="103"/>
    </location>
</feature>
<evidence type="ECO:0000256" key="1">
    <source>
        <dbReference type="SAM" id="SignalP"/>
    </source>
</evidence>
<dbReference type="RefSeq" id="XP_018191645.1">
    <property type="nucleotide sequence ID" value="XM_018336654.1"/>
</dbReference>
<sequence>MTLYTTFTLSFVLSFFSSQLLTPSQPFSNMYLTLSKRIVEFKLQFPSFRHLQPRAHAILSHSRPAHFRDFSISVTFIFFLTSPSSFVVLLRSSCLIPLYGHSQ</sequence>
<dbReference type="AlphaFoldDB" id="A0A165JDE5"/>
<dbReference type="Proteomes" id="UP000076632">
    <property type="component" value="Unassembled WGS sequence"/>
</dbReference>
<keyword evidence="1" id="KW-0732">Signal</keyword>
<protein>
    <recommendedName>
        <fullName evidence="4">Secreted protein</fullName>
    </recommendedName>
</protein>